<reference evidence="9" key="1">
    <citation type="submission" date="2022-07" db="EMBL/GenBank/DDBJ databases">
        <title>Phylogenomic reconstructions and comparative analyses of Kickxellomycotina fungi.</title>
        <authorList>
            <person name="Reynolds N.K."/>
            <person name="Stajich J.E."/>
            <person name="Barry K."/>
            <person name="Grigoriev I.V."/>
            <person name="Crous P."/>
            <person name="Smith M.E."/>
        </authorList>
    </citation>
    <scope>NUCLEOTIDE SEQUENCE</scope>
    <source>
        <strain evidence="9">IMI 214461</strain>
    </source>
</reference>
<dbReference type="InterPro" id="IPR011044">
    <property type="entry name" value="Quino_amine_DH_bsu"/>
</dbReference>
<dbReference type="GO" id="GO:0051301">
    <property type="term" value="P:cell division"/>
    <property type="evidence" value="ECO:0007669"/>
    <property type="project" value="UniProtKB-KW"/>
</dbReference>
<evidence type="ECO:0000313" key="10">
    <source>
        <dbReference type="Proteomes" id="UP001150907"/>
    </source>
</evidence>
<evidence type="ECO:0000256" key="3">
    <source>
        <dbReference type="ARBA" id="ARBA00022776"/>
    </source>
</evidence>
<feature type="domain" description="Anaphase-promoting complex subunit 4-like WD40" evidence="7">
    <location>
        <begin position="57"/>
        <end position="170"/>
    </location>
</feature>
<evidence type="ECO:0000256" key="6">
    <source>
        <dbReference type="SAM" id="MobiDB-lite"/>
    </source>
</evidence>
<evidence type="ECO:0000256" key="5">
    <source>
        <dbReference type="ARBA" id="ARBA00023306"/>
    </source>
</evidence>
<evidence type="ECO:0000259" key="7">
    <source>
        <dbReference type="Pfam" id="PF12894"/>
    </source>
</evidence>
<gene>
    <name evidence="9" type="ORF">H4R26_000425</name>
</gene>
<sequence length="913" mass="100009">MKKLSEILLEAHNLPSICSSSDDNTVNFQSLAGKETLRLRTGVAPREPNPEKYVAPRWCPTIDVLAVPEGKALRLVRLSGGQTVWRRTLHDQHSRTAPVDFSDGGAGSEKQSAADGQAIRAIAWHPANTCVAVLHADGTLVQRDAAKGDVIHESRINLEAGNVVAAMEWIQCESNAGQGKQGRVENGSGAQQPLEQYLPRLTSPDRSKAMPSHVNPTAEPLTAIIVVTTTGHVVVSLGGILTLPVAGMPKDIEAAVDAGSTCSAVDAKLDQQNHRLYIVYSVLPPFHHRAPATTSVLGSENARLAVCTLHVPLFAETAGGPLHKFTTLFARLSGLCLFLENALDLLIKESEARDEGASRPMLLDMLEGVLRDHGVDESTSPEAELIRLAIGGRASEPTSQFMLSKMKVTKLNSWESAGRMGAVAIVRLVYQHIQPAIERAILAIAGLQLTIDGWTKHDTFHTDKDGRLGDSRDFSSTKKALGRAVVIWGWLFARFEEYMVAVRDEQRENQEFADWALFAIDDLRWQNEGSRRADNDDADDGSRPVRPEIDYVLLLKFIRCAFRRETVIDPVDTRVIRMLYSSGTRSDEGKELLRAYVDELFLGKRAALAALDPPDINEQAEAARASSDEHLDFVFHSDLVINDALASCGLPTVEDGGPTDVMQPTCQDMLGIAKELTLQALNFRSFLTNMDTKSTDSRRVSDMRLVEKCGIYDGGCMYVATMLASSQTLELLMLPRDLAARPYIAWIDMVVPVRATDSTVPLAEVGADTSIPVHVSDVSFFDDSLLGLTFTIDECNSVFLGALEYSYNSSSTALRYHELPDRSSEHSLQLMSKSKLIFSRLLNVNEASSGHSTALASNGAKGRRCVAVVERRGKCWWPYDMDNEEDEEEEEDGSNGDDEMDSFNCGGGKQADQ</sequence>
<dbReference type="InterPro" id="IPR024977">
    <property type="entry name" value="Apc4-like_WD40_dom"/>
</dbReference>
<dbReference type="InterPro" id="IPR024790">
    <property type="entry name" value="APC4_long_dom"/>
</dbReference>
<evidence type="ECO:0000256" key="1">
    <source>
        <dbReference type="ARBA" id="ARBA00016067"/>
    </source>
</evidence>
<feature type="compositionally biased region" description="Acidic residues" evidence="6">
    <location>
        <begin position="881"/>
        <end position="901"/>
    </location>
</feature>
<dbReference type="PANTHER" id="PTHR13260:SF0">
    <property type="entry name" value="ANAPHASE-PROMOTING COMPLEX SUBUNIT 4"/>
    <property type="match status" value="1"/>
</dbReference>
<dbReference type="SUPFAM" id="SSF50969">
    <property type="entry name" value="YVTN repeat-like/Quinoprotein amine dehydrogenase"/>
    <property type="match status" value="1"/>
</dbReference>
<dbReference type="EMBL" id="JANBQF010000012">
    <property type="protein sequence ID" value="KAJ2008081.1"/>
    <property type="molecule type" value="Genomic_DNA"/>
</dbReference>
<evidence type="ECO:0000256" key="4">
    <source>
        <dbReference type="ARBA" id="ARBA00022786"/>
    </source>
</evidence>
<dbReference type="OrthoDB" id="2110451at2759"/>
<dbReference type="GO" id="GO:0034399">
    <property type="term" value="C:nuclear periphery"/>
    <property type="evidence" value="ECO:0007669"/>
    <property type="project" value="TreeGrafter"/>
</dbReference>
<proteinExistence type="predicted"/>
<keyword evidence="3" id="KW-0498">Mitosis</keyword>
<evidence type="ECO:0000256" key="2">
    <source>
        <dbReference type="ARBA" id="ARBA00022618"/>
    </source>
</evidence>
<dbReference type="Proteomes" id="UP001150907">
    <property type="component" value="Unassembled WGS sequence"/>
</dbReference>
<accession>A0A9W8ELG4</accession>
<dbReference type="InterPro" id="IPR024789">
    <property type="entry name" value="APC4"/>
</dbReference>
<keyword evidence="5" id="KW-0131">Cell cycle</keyword>
<keyword evidence="10" id="KW-1185">Reference proteome</keyword>
<name>A0A9W8ELG4_9FUNG</name>
<dbReference type="Pfam" id="PF12894">
    <property type="entry name" value="ANAPC4_WD40"/>
    <property type="match status" value="1"/>
</dbReference>
<dbReference type="Pfam" id="PF12896">
    <property type="entry name" value="ANAPC4"/>
    <property type="match status" value="1"/>
</dbReference>
<dbReference type="GO" id="GO:0031145">
    <property type="term" value="P:anaphase-promoting complex-dependent catabolic process"/>
    <property type="evidence" value="ECO:0007669"/>
    <property type="project" value="InterPro"/>
</dbReference>
<evidence type="ECO:0000313" key="9">
    <source>
        <dbReference type="EMBL" id="KAJ2008081.1"/>
    </source>
</evidence>
<dbReference type="GO" id="GO:0005680">
    <property type="term" value="C:anaphase-promoting complex"/>
    <property type="evidence" value="ECO:0007669"/>
    <property type="project" value="InterPro"/>
</dbReference>
<comment type="caution">
    <text evidence="9">The sequence shown here is derived from an EMBL/GenBank/DDBJ whole genome shotgun (WGS) entry which is preliminary data.</text>
</comment>
<dbReference type="AlphaFoldDB" id="A0A9W8ELG4"/>
<keyword evidence="4" id="KW-0833">Ubl conjugation pathway</keyword>
<evidence type="ECO:0000259" key="8">
    <source>
        <dbReference type="Pfam" id="PF12896"/>
    </source>
</evidence>
<dbReference type="GO" id="GO:0070979">
    <property type="term" value="P:protein K11-linked ubiquitination"/>
    <property type="evidence" value="ECO:0007669"/>
    <property type="project" value="TreeGrafter"/>
</dbReference>
<feature type="region of interest" description="Disordered" evidence="6">
    <location>
        <begin position="89"/>
        <end position="113"/>
    </location>
</feature>
<dbReference type="PANTHER" id="PTHR13260">
    <property type="entry name" value="ANAPHASE PROMOTING COMPLEX SUBUNIT 4 APC4"/>
    <property type="match status" value="1"/>
</dbReference>
<keyword evidence="2" id="KW-0132">Cell division</keyword>
<protein>
    <recommendedName>
        <fullName evidence="1">Anaphase-promoting complex subunit 4</fullName>
    </recommendedName>
</protein>
<organism evidence="9 10">
    <name type="scientific">Coemansia thaxteri</name>
    <dbReference type="NCBI Taxonomy" id="2663907"/>
    <lineage>
        <taxon>Eukaryota</taxon>
        <taxon>Fungi</taxon>
        <taxon>Fungi incertae sedis</taxon>
        <taxon>Zoopagomycota</taxon>
        <taxon>Kickxellomycotina</taxon>
        <taxon>Kickxellomycetes</taxon>
        <taxon>Kickxellales</taxon>
        <taxon>Kickxellaceae</taxon>
        <taxon>Coemansia</taxon>
    </lineage>
</organism>
<feature type="domain" description="Anaphase-promoting complex subunit 4 long" evidence="8">
    <location>
        <begin position="318"/>
        <end position="523"/>
    </location>
</feature>
<feature type="region of interest" description="Disordered" evidence="6">
    <location>
        <begin position="879"/>
        <end position="913"/>
    </location>
</feature>